<evidence type="ECO:0000256" key="1">
    <source>
        <dbReference type="SAM" id="MobiDB-lite"/>
    </source>
</evidence>
<accession>A0A3B5A948</accession>
<feature type="compositionally biased region" description="Basic and acidic residues" evidence="1">
    <location>
        <begin position="51"/>
        <end position="68"/>
    </location>
</feature>
<protein>
    <submittedName>
        <fullName evidence="2">Uncharacterized protein</fullName>
    </submittedName>
</protein>
<dbReference type="Ensembl" id="ENSSPAT00000017155.1">
    <property type="protein sequence ID" value="ENSSPAP00000016896.1"/>
    <property type="gene ID" value="ENSSPAG00000012741.1"/>
</dbReference>
<dbReference type="AlphaFoldDB" id="A0A3B5A948"/>
<feature type="region of interest" description="Disordered" evidence="1">
    <location>
        <begin position="36"/>
        <end position="68"/>
    </location>
</feature>
<sequence>LQPGTKHCFTLRSVSSAHCADGWDLKMTNTVTPAATRQRAEVIPPPPLSAHAEEARRLTYRETRRPLA</sequence>
<reference evidence="2" key="1">
    <citation type="submission" date="2023-09" db="UniProtKB">
        <authorList>
            <consortium name="Ensembl"/>
        </authorList>
    </citation>
    <scope>IDENTIFICATION</scope>
</reference>
<evidence type="ECO:0000313" key="2">
    <source>
        <dbReference type="Ensembl" id="ENSSPAP00000016896.1"/>
    </source>
</evidence>
<name>A0A3B5A948_9TELE</name>
<proteinExistence type="predicted"/>
<organism evidence="2">
    <name type="scientific">Stegastes partitus</name>
    <name type="common">bicolor damselfish</name>
    <dbReference type="NCBI Taxonomy" id="144197"/>
    <lineage>
        <taxon>Eukaryota</taxon>
        <taxon>Metazoa</taxon>
        <taxon>Chordata</taxon>
        <taxon>Craniata</taxon>
        <taxon>Vertebrata</taxon>
        <taxon>Euteleostomi</taxon>
        <taxon>Actinopterygii</taxon>
        <taxon>Neopterygii</taxon>
        <taxon>Teleostei</taxon>
        <taxon>Neoteleostei</taxon>
        <taxon>Acanthomorphata</taxon>
        <taxon>Ovalentaria</taxon>
        <taxon>Pomacentridae</taxon>
        <taxon>Stegastes</taxon>
    </lineage>
</organism>